<dbReference type="PANTHER" id="PTHR30336:SF20">
    <property type="entry name" value="DUF218 DOMAIN-CONTAINING PROTEIN"/>
    <property type="match status" value="1"/>
</dbReference>
<feature type="domain" description="DUF218" evidence="2">
    <location>
        <begin position="61"/>
        <end position="205"/>
    </location>
</feature>
<dbReference type="Gene3D" id="3.40.50.620">
    <property type="entry name" value="HUPs"/>
    <property type="match status" value="1"/>
</dbReference>
<evidence type="ECO:0000313" key="4">
    <source>
        <dbReference type="Proteomes" id="UP000193834"/>
    </source>
</evidence>
<protein>
    <submittedName>
        <fullName evidence="3">Uncharacterized SAM-binding protein YcdF, DUF218 family</fullName>
    </submittedName>
</protein>
<evidence type="ECO:0000256" key="1">
    <source>
        <dbReference type="SAM" id="Phobius"/>
    </source>
</evidence>
<dbReference type="InterPro" id="IPR014729">
    <property type="entry name" value="Rossmann-like_a/b/a_fold"/>
</dbReference>
<dbReference type="PANTHER" id="PTHR30336">
    <property type="entry name" value="INNER MEMBRANE PROTEIN, PROBABLE PERMEASE"/>
    <property type="match status" value="1"/>
</dbReference>
<name>A0A1X7JBK7_9BACL</name>
<evidence type="ECO:0000313" key="3">
    <source>
        <dbReference type="EMBL" id="SMG25258.1"/>
    </source>
</evidence>
<dbReference type="RefSeq" id="WP_085493569.1">
    <property type="nucleotide sequence ID" value="NZ_FXAZ01000001.1"/>
</dbReference>
<keyword evidence="4" id="KW-1185">Reference proteome</keyword>
<keyword evidence="1" id="KW-0812">Transmembrane</keyword>
<proteinExistence type="predicted"/>
<organism evidence="3 4">
    <name type="scientific">Paenibacillus aquistagni</name>
    <dbReference type="NCBI Taxonomy" id="1852522"/>
    <lineage>
        <taxon>Bacteria</taxon>
        <taxon>Bacillati</taxon>
        <taxon>Bacillota</taxon>
        <taxon>Bacilli</taxon>
        <taxon>Bacillales</taxon>
        <taxon>Paenibacillaceae</taxon>
        <taxon>Paenibacillus</taxon>
    </lineage>
</organism>
<dbReference type="InterPro" id="IPR003848">
    <property type="entry name" value="DUF218"/>
</dbReference>
<evidence type="ECO:0000259" key="2">
    <source>
        <dbReference type="Pfam" id="PF02698"/>
    </source>
</evidence>
<dbReference type="GO" id="GO:0005886">
    <property type="term" value="C:plasma membrane"/>
    <property type="evidence" value="ECO:0007669"/>
    <property type="project" value="TreeGrafter"/>
</dbReference>
<gene>
    <name evidence="3" type="ORF">SAMN06295960_1427</name>
</gene>
<sequence length="218" mass="24546">MGEQDKLTLRRSANNKGRARRWVRNILLSIVVIVLIGAGWLAYTQFQISKAGGASSQEVTDVGIVLGAAMWGERPSPGLAERLERTAELYQEGRFKEIIVTGGKGAPSDPYSEAEGSKRYLESLGVPSEHIHLENDSTSTLENLQNAKAILAAMNEEHSSVTIITHDFHGTRAREIAEKLDYSRINIETVTSRVMNHLWYFSRETLAYTKWKWDELWL</sequence>
<dbReference type="Proteomes" id="UP000193834">
    <property type="component" value="Unassembled WGS sequence"/>
</dbReference>
<dbReference type="Pfam" id="PF02698">
    <property type="entry name" value="DUF218"/>
    <property type="match status" value="1"/>
</dbReference>
<keyword evidence="1" id="KW-1133">Transmembrane helix</keyword>
<dbReference type="CDD" id="cd06259">
    <property type="entry name" value="YdcF-like"/>
    <property type="match status" value="1"/>
</dbReference>
<dbReference type="OrthoDB" id="9782395at2"/>
<dbReference type="InterPro" id="IPR051599">
    <property type="entry name" value="Cell_Envelope_Assoc"/>
</dbReference>
<dbReference type="STRING" id="1852522.SAMN06295960_1427"/>
<dbReference type="EMBL" id="FXAZ01000001">
    <property type="protein sequence ID" value="SMG25258.1"/>
    <property type="molecule type" value="Genomic_DNA"/>
</dbReference>
<accession>A0A1X7JBK7</accession>
<reference evidence="3 4" key="1">
    <citation type="submission" date="2017-04" db="EMBL/GenBank/DDBJ databases">
        <authorList>
            <person name="Afonso C.L."/>
            <person name="Miller P.J."/>
            <person name="Scott M.A."/>
            <person name="Spackman E."/>
            <person name="Goraichik I."/>
            <person name="Dimitrov K.M."/>
            <person name="Suarez D.L."/>
            <person name="Swayne D.E."/>
        </authorList>
    </citation>
    <scope>NUCLEOTIDE SEQUENCE [LARGE SCALE GENOMIC DNA]</scope>
    <source>
        <strain evidence="3 4">11</strain>
    </source>
</reference>
<feature type="transmembrane region" description="Helical" evidence="1">
    <location>
        <begin position="21"/>
        <end position="43"/>
    </location>
</feature>
<keyword evidence="1" id="KW-0472">Membrane</keyword>
<dbReference type="AlphaFoldDB" id="A0A1X7JBK7"/>